<feature type="domain" description="NADP-dependent oxidoreductase" evidence="2">
    <location>
        <begin position="16"/>
        <end position="319"/>
    </location>
</feature>
<dbReference type="PROSITE" id="PS00062">
    <property type="entry name" value="ALDOKETO_REDUCTASE_2"/>
    <property type="match status" value="1"/>
</dbReference>
<dbReference type="CDD" id="cd19091">
    <property type="entry name" value="AKR_PsAKR"/>
    <property type="match status" value="1"/>
</dbReference>
<evidence type="ECO:0000256" key="1">
    <source>
        <dbReference type="ARBA" id="ARBA00023002"/>
    </source>
</evidence>
<evidence type="ECO:0000313" key="4">
    <source>
        <dbReference type="Proteomes" id="UP000199236"/>
    </source>
</evidence>
<reference evidence="3 4" key="1">
    <citation type="submission" date="2016-10" db="EMBL/GenBank/DDBJ databases">
        <authorList>
            <person name="de Groot N.N."/>
        </authorList>
    </citation>
    <scope>NUCLEOTIDE SEQUENCE [LARGE SCALE GENOMIC DNA]</scope>
    <source>
        <strain evidence="3 4">CGMCC 1.9157</strain>
    </source>
</reference>
<dbReference type="InterPro" id="IPR020471">
    <property type="entry name" value="AKR"/>
</dbReference>
<dbReference type="GO" id="GO:0016491">
    <property type="term" value="F:oxidoreductase activity"/>
    <property type="evidence" value="ECO:0007669"/>
    <property type="project" value="UniProtKB-KW"/>
</dbReference>
<dbReference type="OrthoDB" id="8394608at2"/>
<dbReference type="FunFam" id="3.20.20.100:FF:000004">
    <property type="entry name" value="Oxidoreductase, aldo/keto reductase"/>
    <property type="match status" value="1"/>
</dbReference>
<dbReference type="InterPro" id="IPR018170">
    <property type="entry name" value="Aldo/ket_reductase_CS"/>
</dbReference>
<evidence type="ECO:0000313" key="3">
    <source>
        <dbReference type="EMBL" id="SFO98678.1"/>
    </source>
</evidence>
<keyword evidence="1" id="KW-0560">Oxidoreductase</keyword>
<evidence type="ECO:0000259" key="2">
    <source>
        <dbReference type="Pfam" id="PF00248"/>
    </source>
</evidence>
<dbReference type="STRING" id="655353.SAMN04488056_11758"/>
<dbReference type="InterPro" id="IPR036812">
    <property type="entry name" value="NAD(P)_OxRdtase_dom_sf"/>
</dbReference>
<dbReference type="EMBL" id="FOVR01000017">
    <property type="protein sequence ID" value="SFO98678.1"/>
    <property type="molecule type" value="Genomic_DNA"/>
</dbReference>
<dbReference type="GO" id="GO:0005829">
    <property type="term" value="C:cytosol"/>
    <property type="evidence" value="ECO:0007669"/>
    <property type="project" value="UniProtKB-ARBA"/>
</dbReference>
<keyword evidence="4" id="KW-1185">Reference proteome</keyword>
<proteinExistence type="predicted"/>
<dbReference type="PANTHER" id="PTHR43364:SF18">
    <property type="entry name" value="OXIDOREDUCTASE"/>
    <property type="match status" value="1"/>
</dbReference>
<sequence length="352" mass="38861">MKYNYLGHSGLKVSALQLGTMTFGGEGFFAKAGNIDVKGAKRQLDMIVEAGVNMLDTSNVYSKGTSEEVIGQAIEGHRNDLLIATKVRFPMGEGPNDRGLSRHHIIEACEASLKRLKTDHIDLYWCHEWDGMTPVEETLRAMDDLMQAGKIRYLGVSNFSGWHIMKYLSAAEKEHLIRPVAQQIHYTLQAREAEQELLPVGIDQGLGAVIWSPLACGLLTGKYRRGKPDPEGTRRVQGWTEPPVHDIEALYDIVEVLIEVADGYEGVTPAQVALAWLTSRPGVASAIVGARNDEQLADNLKAAELTLSQEAIEKLEKVSRKPLAYPYWHQKATASDRLSPADLSLIGPHLED</sequence>
<name>A0A1I5LMZ1_9HYPH</name>
<dbReference type="AlphaFoldDB" id="A0A1I5LMZ1"/>
<dbReference type="SUPFAM" id="SSF51430">
    <property type="entry name" value="NAD(P)-linked oxidoreductase"/>
    <property type="match status" value="1"/>
</dbReference>
<dbReference type="PRINTS" id="PR00069">
    <property type="entry name" value="ALDKETRDTASE"/>
</dbReference>
<dbReference type="InterPro" id="IPR050523">
    <property type="entry name" value="AKR_Detox_Biosynth"/>
</dbReference>
<protein>
    <submittedName>
        <fullName evidence="3">Predicted oxidoreductase</fullName>
    </submittedName>
</protein>
<dbReference type="Proteomes" id="UP000199236">
    <property type="component" value="Unassembled WGS sequence"/>
</dbReference>
<dbReference type="PANTHER" id="PTHR43364">
    <property type="entry name" value="NADH-SPECIFIC METHYLGLYOXAL REDUCTASE-RELATED"/>
    <property type="match status" value="1"/>
</dbReference>
<gene>
    <name evidence="3" type="ORF">SAMN04488056_11758</name>
</gene>
<dbReference type="Pfam" id="PF00248">
    <property type="entry name" value="Aldo_ket_red"/>
    <property type="match status" value="1"/>
</dbReference>
<accession>A0A1I5LMZ1</accession>
<organism evidence="3 4">
    <name type="scientific">Cohaesibacter marisflavi</name>
    <dbReference type="NCBI Taxonomy" id="655353"/>
    <lineage>
        <taxon>Bacteria</taxon>
        <taxon>Pseudomonadati</taxon>
        <taxon>Pseudomonadota</taxon>
        <taxon>Alphaproteobacteria</taxon>
        <taxon>Hyphomicrobiales</taxon>
        <taxon>Cohaesibacteraceae</taxon>
    </lineage>
</organism>
<dbReference type="RefSeq" id="WP_090075337.1">
    <property type="nucleotide sequence ID" value="NZ_FOVR01000017.1"/>
</dbReference>
<dbReference type="InterPro" id="IPR023210">
    <property type="entry name" value="NADP_OxRdtase_dom"/>
</dbReference>
<dbReference type="Gene3D" id="3.20.20.100">
    <property type="entry name" value="NADP-dependent oxidoreductase domain"/>
    <property type="match status" value="1"/>
</dbReference>